<evidence type="ECO:0000313" key="2">
    <source>
        <dbReference type="Proteomes" id="UP000181870"/>
    </source>
</evidence>
<gene>
    <name evidence="1" type="ORF">SAMN05192582_1001185</name>
</gene>
<dbReference type="RefSeq" id="WP_074635458.1">
    <property type="nucleotide sequence ID" value="NZ_FNDO01000001.1"/>
</dbReference>
<accession>A0A1G7ZR23</accession>
<dbReference type="EMBL" id="FNDO01000001">
    <property type="protein sequence ID" value="SDH11128.1"/>
    <property type="molecule type" value="Genomic_DNA"/>
</dbReference>
<reference evidence="1 2" key="1">
    <citation type="submission" date="2016-10" db="EMBL/GenBank/DDBJ databases">
        <authorList>
            <person name="de Groot N.N."/>
        </authorList>
    </citation>
    <scope>NUCLEOTIDE SEQUENCE [LARGE SCALE GENOMIC DNA]</scope>
    <source>
        <strain evidence="1 2">NLAE-zl-C57</strain>
    </source>
</reference>
<proteinExistence type="predicted"/>
<dbReference type="Proteomes" id="UP000181870">
    <property type="component" value="Unassembled WGS sequence"/>
</dbReference>
<sequence>MQKFRLILYKTTLDMRFFNSRSMRWFKTNGVFLGEERFLPHRGAPRSSVSEVQKVCLGLFAL</sequence>
<name>A0A1G7ZR23_BACOV</name>
<evidence type="ECO:0000313" key="1">
    <source>
        <dbReference type="EMBL" id="SDH11128.1"/>
    </source>
</evidence>
<organism evidence="1 2">
    <name type="scientific">Bacteroides ovatus</name>
    <dbReference type="NCBI Taxonomy" id="28116"/>
    <lineage>
        <taxon>Bacteria</taxon>
        <taxon>Pseudomonadati</taxon>
        <taxon>Bacteroidota</taxon>
        <taxon>Bacteroidia</taxon>
        <taxon>Bacteroidales</taxon>
        <taxon>Bacteroidaceae</taxon>
        <taxon>Bacteroides</taxon>
    </lineage>
</organism>
<protein>
    <submittedName>
        <fullName evidence="1">Uncharacterized protein</fullName>
    </submittedName>
</protein>
<dbReference type="AlphaFoldDB" id="A0A1G7ZR23"/>